<evidence type="ECO:0000313" key="3">
    <source>
        <dbReference type="Proteomes" id="UP000533598"/>
    </source>
</evidence>
<protein>
    <submittedName>
        <fullName evidence="2">L-aminopeptidase/D-esterase-like protein</fullName>
    </submittedName>
</protein>
<dbReference type="AlphaFoldDB" id="A0A7W7CJI2"/>
<keyword evidence="2" id="KW-0031">Aminopeptidase</keyword>
<dbReference type="Pfam" id="PF03576">
    <property type="entry name" value="Peptidase_S58"/>
    <property type="match status" value="1"/>
</dbReference>
<name>A0A7W7CJI2_9PSEU</name>
<dbReference type="InterPro" id="IPR005321">
    <property type="entry name" value="Peptidase_S58_DmpA"/>
</dbReference>
<keyword evidence="3" id="KW-1185">Reference proteome</keyword>
<proteinExistence type="inferred from homology"/>
<dbReference type="SUPFAM" id="SSF56266">
    <property type="entry name" value="DmpA/ArgJ-like"/>
    <property type="match status" value="1"/>
</dbReference>
<dbReference type="CDD" id="cd02252">
    <property type="entry name" value="nylC_like"/>
    <property type="match status" value="1"/>
</dbReference>
<dbReference type="Proteomes" id="UP000533598">
    <property type="component" value="Unassembled WGS sequence"/>
</dbReference>
<evidence type="ECO:0000256" key="1">
    <source>
        <dbReference type="ARBA" id="ARBA00007068"/>
    </source>
</evidence>
<dbReference type="InterPro" id="IPR016117">
    <property type="entry name" value="ArgJ-like_dom_sf"/>
</dbReference>
<dbReference type="RefSeq" id="WP_185009642.1">
    <property type="nucleotide sequence ID" value="NZ_BAAAUI010000007.1"/>
</dbReference>
<accession>A0A7W7CJI2</accession>
<evidence type="ECO:0000313" key="2">
    <source>
        <dbReference type="EMBL" id="MBB4682379.1"/>
    </source>
</evidence>
<dbReference type="GO" id="GO:0004177">
    <property type="term" value="F:aminopeptidase activity"/>
    <property type="evidence" value="ECO:0007669"/>
    <property type="project" value="UniProtKB-KW"/>
</dbReference>
<dbReference type="EMBL" id="JACHMH010000001">
    <property type="protein sequence ID" value="MBB4682379.1"/>
    <property type="molecule type" value="Genomic_DNA"/>
</dbReference>
<keyword evidence="2" id="KW-0645">Protease</keyword>
<dbReference type="PANTHER" id="PTHR36512:SF3">
    <property type="entry name" value="BLR5678 PROTEIN"/>
    <property type="match status" value="1"/>
</dbReference>
<reference evidence="2 3" key="1">
    <citation type="submission" date="2020-08" db="EMBL/GenBank/DDBJ databases">
        <title>Sequencing the genomes of 1000 actinobacteria strains.</title>
        <authorList>
            <person name="Klenk H.-P."/>
        </authorList>
    </citation>
    <scope>NUCLEOTIDE SEQUENCE [LARGE SCALE GENOMIC DNA]</scope>
    <source>
        <strain evidence="2 3">DSM 44230</strain>
    </source>
</reference>
<keyword evidence="2" id="KW-0378">Hydrolase</keyword>
<dbReference type="Gene3D" id="3.60.70.12">
    <property type="entry name" value="L-amino peptidase D-ALA esterase/amidase"/>
    <property type="match status" value="1"/>
</dbReference>
<comment type="similarity">
    <text evidence="1">Belongs to the peptidase S58 family.</text>
</comment>
<dbReference type="PANTHER" id="PTHR36512">
    <property type="entry name" value="D-AMINOPEPTIDASE"/>
    <property type="match status" value="1"/>
</dbReference>
<organism evidence="2 3">
    <name type="scientific">Crossiella cryophila</name>
    <dbReference type="NCBI Taxonomy" id="43355"/>
    <lineage>
        <taxon>Bacteria</taxon>
        <taxon>Bacillati</taxon>
        <taxon>Actinomycetota</taxon>
        <taxon>Actinomycetes</taxon>
        <taxon>Pseudonocardiales</taxon>
        <taxon>Pseudonocardiaceae</taxon>
        <taxon>Crossiella</taxon>
    </lineage>
</organism>
<gene>
    <name evidence="2" type="ORF">HNR67_008497</name>
</gene>
<sequence length="341" mass="34351">MIAGVRNALTDVPGLLVGQHHRLGAGWATGTTVVLAPDGAVGAVDVRGGGPGTRETDLLDPSHLVQRVNAICLSGGSAYGLAAADGVMRHLAAAHQGFPVGPGPEQVVPIVPAAVLFDLWHNTWGNRPDAEFGALACAAATDGPIEQGTVGAGAGAQAGWLKGGLGTASAVLPDGTTVGALVAANPHGDVLAPTGLPWATQLGLAEEFRLRAPDQRELAAVSPEFPASKLNTTIGVIATDATLSKAECRRLAVVAHDGLARAVRPAHSMFDGDTFFALSTAKRELVAADAIFGDAGRAGALDELCGVAADVVSRAITHAVLAATGIPGLPAFRDVFPSALL</sequence>
<comment type="caution">
    <text evidence="2">The sequence shown here is derived from an EMBL/GenBank/DDBJ whole genome shotgun (WGS) entry which is preliminary data.</text>
</comment>